<reference evidence="4" key="1">
    <citation type="submission" date="2017-04" db="EMBL/GenBank/DDBJ databases">
        <authorList>
            <person name="Varghese N."/>
            <person name="Submissions S."/>
        </authorList>
    </citation>
    <scope>NUCLEOTIDE SEQUENCE [LARGE SCALE GENOMIC DNA]</scope>
    <source>
        <strain evidence="4">DSM 4125</strain>
    </source>
</reference>
<dbReference type="SUPFAM" id="SSF54373">
    <property type="entry name" value="FAD-linked reductases, C-terminal domain"/>
    <property type="match status" value="1"/>
</dbReference>
<dbReference type="SUPFAM" id="SSF51905">
    <property type="entry name" value="FAD/NAD(P)-binding domain"/>
    <property type="match status" value="1"/>
</dbReference>
<dbReference type="PANTHER" id="PTHR43563">
    <property type="entry name" value="AMINE OXIDASE"/>
    <property type="match status" value="1"/>
</dbReference>
<comment type="similarity">
    <text evidence="1">Belongs to the flavin monoamine oxidase family.</text>
</comment>
<organism evidence="3 4">
    <name type="scientific">Marivirga sericea</name>
    <dbReference type="NCBI Taxonomy" id="1028"/>
    <lineage>
        <taxon>Bacteria</taxon>
        <taxon>Pseudomonadati</taxon>
        <taxon>Bacteroidota</taxon>
        <taxon>Cytophagia</taxon>
        <taxon>Cytophagales</taxon>
        <taxon>Marivirgaceae</taxon>
        <taxon>Marivirga</taxon>
    </lineage>
</organism>
<proteinExistence type="inferred from homology"/>
<evidence type="ECO:0000313" key="4">
    <source>
        <dbReference type="Proteomes" id="UP000193804"/>
    </source>
</evidence>
<dbReference type="AlphaFoldDB" id="A0A1X7LE49"/>
<evidence type="ECO:0000256" key="1">
    <source>
        <dbReference type="ARBA" id="ARBA00005995"/>
    </source>
</evidence>
<evidence type="ECO:0000313" key="3">
    <source>
        <dbReference type="EMBL" id="SMG52045.1"/>
    </source>
</evidence>
<name>A0A1X7LE49_9BACT</name>
<dbReference type="Proteomes" id="UP000193804">
    <property type="component" value="Unassembled WGS sequence"/>
</dbReference>
<dbReference type="InterPro" id="IPR002937">
    <property type="entry name" value="Amino_oxidase"/>
</dbReference>
<dbReference type="GO" id="GO:0016491">
    <property type="term" value="F:oxidoreductase activity"/>
    <property type="evidence" value="ECO:0007669"/>
    <property type="project" value="InterPro"/>
</dbReference>
<accession>A0A1X7LE49</accession>
<dbReference type="InterPro" id="IPR050703">
    <property type="entry name" value="Flavin_MAO"/>
</dbReference>
<dbReference type="STRING" id="1028.SAMN05661096_03856"/>
<dbReference type="RefSeq" id="WP_085518975.1">
    <property type="nucleotide sequence ID" value="NZ_FXAW01000010.1"/>
</dbReference>
<dbReference type="InterPro" id="IPR036188">
    <property type="entry name" value="FAD/NAD-bd_sf"/>
</dbReference>
<evidence type="ECO:0000259" key="2">
    <source>
        <dbReference type="Pfam" id="PF01593"/>
    </source>
</evidence>
<sequence length="358" mass="40773">MIVIIGAGLSGLLTGYRLKEAKIPFKILEAKDRIGGRIFTKMTTKETPLEMGATWFGKQHQSLIKLLAELELNAFPQYTGNFFFFDDPKSPHHGKHKLPQQEANYRIAGGSKSIIEALGNSLGTQDIMLNTKVTDIKESENKLVVSTENDNVFKADQVVLSVPPKIWAHQIRFSPSLPKQMEESAKNTQTWMEDSIKAALEFKKAFWRDHEQPATIMSNFGPFVECYDHTNQQENKFALCGFLNPEFKHLNIKKREQEVFKQLSTILGEEVQQAIGYHEYIWSDDEFVKWPKNIFMQPHQNNGNQIFRESLYDNRLIISGSESAANFPGYMDGAVAAGENAFTQILKTFEKDSNQQNN</sequence>
<dbReference type="EMBL" id="FXAW01000010">
    <property type="protein sequence ID" value="SMG52045.1"/>
    <property type="molecule type" value="Genomic_DNA"/>
</dbReference>
<dbReference type="OrthoDB" id="56323at2"/>
<keyword evidence="4" id="KW-1185">Reference proteome</keyword>
<dbReference type="PANTHER" id="PTHR43563:SF1">
    <property type="entry name" value="AMINE OXIDASE [FLAVIN-CONTAINING] B"/>
    <property type="match status" value="1"/>
</dbReference>
<gene>
    <name evidence="3" type="ORF">SAMN05661096_03856</name>
</gene>
<dbReference type="Pfam" id="PF01593">
    <property type="entry name" value="Amino_oxidase"/>
    <property type="match status" value="2"/>
</dbReference>
<feature type="domain" description="Amine oxidase" evidence="2">
    <location>
        <begin position="100"/>
        <end position="343"/>
    </location>
</feature>
<dbReference type="Gene3D" id="3.50.50.60">
    <property type="entry name" value="FAD/NAD(P)-binding domain"/>
    <property type="match status" value="2"/>
</dbReference>
<feature type="domain" description="Amine oxidase" evidence="2">
    <location>
        <begin position="9"/>
        <end position="82"/>
    </location>
</feature>
<protein>
    <submittedName>
        <fullName evidence="3">Monoamine oxidase</fullName>
    </submittedName>
</protein>